<proteinExistence type="predicted"/>
<feature type="compositionally biased region" description="Polar residues" evidence="1">
    <location>
        <begin position="507"/>
        <end position="517"/>
    </location>
</feature>
<sequence length="621" mass="71943">MKEIYQMTIKEGSMSPFKSNIATPLGKTIEKDHENRQHTITQGDEYEQNGTLKQNLFNNRLMMDFAFNSEQKNNSHLDSVLMANNSNLNTFNIEQYASGVVPGSTKPNRDLLDFYQANQSQRTDQLLQRNSSSKNMYGTGTSNLTEKMNESKQYTYNYQPNQVSNFQYQHHSLKPLYRDLNSTTQLGENLSQDTLPGLSPFKQNFSAGNIMFKEETYDKNNKQQHGQLDNRDLEKENYLSQTMQNITQTDNGDSFTQDFYPAKQTSKQSKENKAPKQTSNRQKQLKPEKSQKSNINDQNYISNRSSRPPAKNQSSIKDKKTLNKKSSFVSKDQQSSRQEKVSEQKCCNDREQKEQKFNQKNSQQRKHSRYQAINQTQKGSNTSFNKNYQDKKDTHRNSIQKRGDKDHQSQSKSKSRQRSRSFDFSRSLDNKQNNAFKNATKVLNQNFKSNSSVTKLKYSASREKKSQERDEFIRKIYQNNNRNASLNDKQKQHLRQLSSEKECRPRSITNQSNSHSQSKIRRADSAKRSARDGNRMSRGASFDTKNQNHGQNNGTRNKQNNSMIMAISQSKSKKQNEDLETHDHQMMIGGVLGNIEKLLQLLKDHCKVCPQFALEFEKLNI</sequence>
<protein>
    <submittedName>
        <fullName evidence="2">Uncharacterized protein</fullName>
    </submittedName>
</protein>
<reference evidence="2 3" key="1">
    <citation type="submission" date="2014-06" db="EMBL/GenBank/DDBJ databases">
        <authorList>
            <person name="Swart Estienne"/>
        </authorList>
    </citation>
    <scope>NUCLEOTIDE SEQUENCE [LARGE SCALE GENOMIC DNA]</scope>
    <source>
        <strain evidence="2 3">130c</strain>
    </source>
</reference>
<feature type="compositionally biased region" description="Polar residues" evidence="1">
    <location>
        <begin position="246"/>
        <end position="267"/>
    </location>
</feature>
<evidence type="ECO:0000256" key="1">
    <source>
        <dbReference type="SAM" id="MobiDB-lite"/>
    </source>
</evidence>
<dbReference type="InParanoid" id="A0A078ALP9"/>
<evidence type="ECO:0000313" key="3">
    <source>
        <dbReference type="Proteomes" id="UP000039865"/>
    </source>
</evidence>
<feature type="compositionally biased region" description="Basic and acidic residues" evidence="1">
    <location>
        <begin position="388"/>
        <end position="409"/>
    </location>
</feature>
<feature type="compositionally biased region" description="Basic and acidic residues" evidence="1">
    <location>
        <begin position="337"/>
        <end position="357"/>
    </location>
</feature>
<dbReference type="Proteomes" id="UP000039865">
    <property type="component" value="Unassembled WGS sequence"/>
</dbReference>
<dbReference type="OMA" id="NIMFKEE"/>
<feature type="compositionally biased region" description="Polar residues" evidence="1">
    <location>
        <begin position="543"/>
        <end position="562"/>
    </location>
</feature>
<feature type="compositionally biased region" description="Polar residues" evidence="1">
    <location>
        <begin position="371"/>
        <end position="387"/>
    </location>
</feature>
<dbReference type="EMBL" id="CCKQ01011704">
    <property type="protein sequence ID" value="CDW83275.1"/>
    <property type="molecule type" value="Genomic_DNA"/>
</dbReference>
<feature type="compositionally biased region" description="Polar residues" evidence="1">
    <location>
        <begin position="324"/>
        <end position="336"/>
    </location>
</feature>
<feature type="compositionally biased region" description="Basic and acidic residues" evidence="1">
    <location>
        <begin position="521"/>
        <end position="535"/>
    </location>
</feature>
<gene>
    <name evidence="2" type="primary">Contig18486.g19633</name>
    <name evidence="2" type="ORF">STYLEM_12317</name>
</gene>
<accession>A0A078ALP9</accession>
<name>A0A078ALP9_STYLE</name>
<feature type="compositionally biased region" description="Basic and acidic residues" evidence="1">
    <location>
        <begin position="420"/>
        <end position="429"/>
    </location>
</feature>
<organism evidence="2 3">
    <name type="scientific">Stylonychia lemnae</name>
    <name type="common">Ciliate</name>
    <dbReference type="NCBI Taxonomy" id="5949"/>
    <lineage>
        <taxon>Eukaryota</taxon>
        <taxon>Sar</taxon>
        <taxon>Alveolata</taxon>
        <taxon>Ciliophora</taxon>
        <taxon>Intramacronucleata</taxon>
        <taxon>Spirotrichea</taxon>
        <taxon>Stichotrichia</taxon>
        <taxon>Sporadotrichida</taxon>
        <taxon>Oxytrichidae</taxon>
        <taxon>Stylonychinae</taxon>
        <taxon>Stylonychia</taxon>
    </lineage>
</organism>
<keyword evidence="3" id="KW-1185">Reference proteome</keyword>
<feature type="compositionally biased region" description="Polar residues" evidence="1">
    <location>
        <begin position="292"/>
        <end position="315"/>
    </location>
</feature>
<feature type="region of interest" description="Disordered" evidence="1">
    <location>
        <begin position="246"/>
        <end position="433"/>
    </location>
</feature>
<dbReference type="AlphaFoldDB" id="A0A078ALP9"/>
<evidence type="ECO:0000313" key="2">
    <source>
        <dbReference type="EMBL" id="CDW83275.1"/>
    </source>
</evidence>
<feature type="region of interest" description="Disordered" evidence="1">
    <location>
        <begin position="479"/>
        <end position="562"/>
    </location>
</feature>